<sequence length="298" mass="33465">MAQNLGLVVVGHLTVAIKSNVGDLLLQINSAMKRRRQHGVNLASHEGRHIGTAWSRNLIVGGSRWSRATGGQIHSSLHAVSIGREHGVVRARRSPRRRGTFPGRRQNSSSVSHAPLVGTTHQRSDFQGGLPTKRRQQKRQKPELLAKTGRSEVVVVVASKRGAKLPADRQRLLPRLGVRLGQQRFINIANADERSAYNERLIDAVEHERALWDLRDRNYKSRPVCDAAWRHVAAVMGSTVAEVKARWKNLRDTFRRVLKDRARASKSGAPADDVLDESTKWVFFSRLMFLKDTMEGRP</sequence>
<dbReference type="EMBL" id="CM023471">
    <property type="protein sequence ID" value="KAH7965507.1"/>
    <property type="molecule type" value="Genomic_DNA"/>
</dbReference>
<comment type="caution">
    <text evidence="1">The sequence shown here is derived from an EMBL/GenBank/DDBJ whole genome shotgun (WGS) entry which is preliminary data.</text>
</comment>
<evidence type="ECO:0000313" key="1">
    <source>
        <dbReference type="EMBL" id="KAH7965507.1"/>
    </source>
</evidence>
<keyword evidence="2" id="KW-1185">Reference proteome</keyword>
<reference evidence="1" key="1">
    <citation type="submission" date="2020-05" db="EMBL/GenBank/DDBJ databases">
        <title>Large-scale comparative analyses of tick genomes elucidate their genetic diversity and vector capacities.</title>
        <authorList>
            <person name="Jia N."/>
            <person name="Wang J."/>
            <person name="Shi W."/>
            <person name="Du L."/>
            <person name="Sun Y."/>
            <person name="Zhan W."/>
            <person name="Jiang J."/>
            <person name="Wang Q."/>
            <person name="Zhang B."/>
            <person name="Ji P."/>
            <person name="Sakyi L.B."/>
            <person name="Cui X."/>
            <person name="Yuan T."/>
            <person name="Jiang B."/>
            <person name="Yang W."/>
            <person name="Lam T.T.-Y."/>
            <person name="Chang Q."/>
            <person name="Ding S."/>
            <person name="Wang X."/>
            <person name="Zhu J."/>
            <person name="Ruan X."/>
            <person name="Zhao L."/>
            <person name="Wei J."/>
            <person name="Que T."/>
            <person name="Du C."/>
            <person name="Cheng J."/>
            <person name="Dai P."/>
            <person name="Han X."/>
            <person name="Huang E."/>
            <person name="Gao Y."/>
            <person name="Liu J."/>
            <person name="Shao H."/>
            <person name="Ye R."/>
            <person name="Li L."/>
            <person name="Wei W."/>
            <person name="Wang X."/>
            <person name="Wang C."/>
            <person name="Yang T."/>
            <person name="Huo Q."/>
            <person name="Li W."/>
            <person name="Guo W."/>
            <person name="Chen H."/>
            <person name="Zhou L."/>
            <person name="Ni X."/>
            <person name="Tian J."/>
            <person name="Zhou Y."/>
            <person name="Sheng Y."/>
            <person name="Liu T."/>
            <person name="Pan Y."/>
            <person name="Xia L."/>
            <person name="Li J."/>
            <person name="Zhao F."/>
            <person name="Cao W."/>
        </authorList>
    </citation>
    <scope>NUCLEOTIDE SEQUENCE</scope>
    <source>
        <strain evidence="1">Dsil-2018</strain>
    </source>
</reference>
<evidence type="ECO:0000313" key="2">
    <source>
        <dbReference type="Proteomes" id="UP000821865"/>
    </source>
</evidence>
<accession>A0ACB8DBH0</accession>
<gene>
    <name evidence="1" type="ORF">HPB49_008493</name>
</gene>
<name>A0ACB8DBH0_DERSI</name>
<proteinExistence type="predicted"/>
<dbReference type="Proteomes" id="UP000821865">
    <property type="component" value="Chromosome 2"/>
</dbReference>
<organism evidence="1 2">
    <name type="scientific">Dermacentor silvarum</name>
    <name type="common">Tick</name>
    <dbReference type="NCBI Taxonomy" id="543639"/>
    <lineage>
        <taxon>Eukaryota</taxon>
        <taxon>Metazoa</taxon>
        <taxon>Ecdysozoa</taxon>
        <taxon>Arthropoda</taxon>
        <taxon>Chelicerata</taxon>
        <taxon>Arachnida</taxon>
        <taxon>Acari</taxon>
        <taxon>Parasitiformes</taxon>
        <taxon>Ixodida</taxon>
        <taxon>Ixodoidea</taxon>
        <taxon>Ixodidae</taxon>
        <taxon>Rhipicephalinae</taxon>
        <taxon>Dermacentor</taxon>
    </lineage>
</organism>
<protein>
    <submittedName>
        <fullName evidence="1">Uncharacterized protein</fullName>
    </submittedName>
</protein>